<accession>A0A2A5T1V8</accession>
<comment type="caution">
    <text evidence="1">The sequence shown here is derived from an EMBL/GenBank/DDBJ whole genome shotgun (WGS) entry which is preliminary data.</text>
</comment>
<sequence>MMTIVITFYQSGYRDLKTYYIHFICHYLTNEFSELVSYMRMLKLIQGILVPLYSYLTHRQGLSSLIHLSYRFITTYVFSDIRFLKVPRSEEKERRGGSTISNYTLLSMIKVALP</sequence>
<proteinExistence type="predicted"/>
<evidence type="ECO:0000313" key="1">
    <source>
        <dbReference type="EMBL" id="PCS22147.1"/>
    </source>
</evidence>
<reference evidence="2" key="1">
    <citation type="submission" date="2017-04" db="EMBL/GenBank/DDBJ databases">
        <title>Genome evolution of the luminous symbionts of deep sea anglerfish.</title>
        <authorList>
            <person name="Hendry T.A."/>
        </authorList>
    </citation>
    <scope>NUCLEOTIDE SEQUENCE [LARGE SCALE GENOMIC DNA]</scope>
</reference>
<evidence type="ECO:0000313" key="2">
    <source>
        <dbReference type="Proteomes" id="UP000219020"/>
    </source>
</evidence>
<organism evidence="1 2">
    <name type="scientific">Candidatus Enterovibrio escicola</name>
    <dbReference type="NCBI Taxonomy" id="1927127"/>
    <lineage>
        <taxon>Bacteria</taxon>
        <taxon>Pseudomonadati</taxon>
        <taxon>Pseudomonadota</taxon>
        <taxon>Gammaproteobacteria</taxon>
        <taxon>Vibrionales</taxon>
        <taxon>Vibrionaceae</taxon>
        <taxon>Enterovibrio</taxon>
    </lineage>
</organism>
<dbReference type="EMBL" id="NBYY01000025">
    <property type="protein sequence ID" value="PCS22147.1"/>
    <property type="molecule type" value="Genomic_DNA"/>
</dbReference>
<protein>
    <submittedName>
        <fullName evidence="1">Mobile element protein</fullName>
    </submittedName>
</protein>
<gene>
    <name evidence="1" type="ORF">BTN49_2214</name>
</gene>
<dbReference type="Proteomes" id="UP000219020">
    <property type="component" value="Unassembled WGS sequence"/>
</dbReference>
<keyword evidence="2" id="KW-1185">Reference proteome</keyword>
<name>A0A2A5T1V8_9GAMM</name>
<dbReference type="AlphaFoldDB" id="A0A2A5T1V8"/>